<evidence type="ECO:0000313" key="3">
    <source>
        <dbReference type="EMBL" id="MBC8589045.1"/>
    </source>
</evidence>
<dbReference type="EMBL" id="JACRTG010000030">
    <property type="protein sequence ID" value="MBC8589045.1"/>
    <property type="molecule type" value="Genomic_DNA"/>
</dbReference>
<feature type="region of interest" description="Disordered" evidence="1">
    <location>
        <begin position="24"/>
        <end position="54"/>
    </location>
</feature>
<sequence>MKKFNSFILIILVLSLIVGCTPQTTKPEKKEDKDIVNSGDSKPEPMLSKTTPEDFPEDIVPLYAVDRVERGIFAGENYYQVYYYSNTEPQELYDHYELLFSDDDDINLHEKINAYEFNGKKNNYNIKLHIIASNEENFKSTVIVILSGVNSDIE</sequence>
<dbReference type="RefSeq" id="WP_262430510.1">
    <property type="nucleotide sequence ID" value="NZ_JACRTG010000030.1"/>
</dbReference>
<evidence type="ECO:0000256" key="1">
    <source>
        <dbReference type="SAM" id="MobiDB-lite"/>
    </source>
</evidence>
<dbReference type="AlphaFoldDB" id="A0A926EZC1"/>
<protein>
    <recommendedName>
        <fullName evidence="5">Lipoprotein</fullName>
    </recommendedName>
</protein>
<feature type="chain" id="PRO_5039041000" description="Lipoprotein" evidence="2">
    <location>
        <begin position="21"/>
        <end position="154"/>
    </location>
</feature>
<feature type="compositionally biased region" description="Basic and acidic residues" evidence="1">
    <location>
        <begin position="26"/>
        <end position="35"/>
    </location>
</feature>
<name>A0A926EZC1_9FIRM</name>
<dbReference type="Proteomes" id="UP000601171">
    <property type="component" value="Unassembled WGS sequence"/>
</dbReference>
<proteinExistence type="predicted"/>
<keyword evidence="2" id="KW-0732">Signal</keyword>
<organism evidence="3 4">
    <name type="scientific">Paratissierella segnis</name>
    <dbReference type="NCBI Taxonomy" id="2763679"/>
    <lineage>
        <taxon>Bacteria</taxon>
        <taxon>Bacillati</taxon>
        <taxon>Bacillota</taxon>
        <taxon>Tissierellia</taxon>
        <taxon>Tissierellales</taxon>
        <taxon>Tissierellaceae</taxon>
        <taxon>Paratissierella</taxon>
    </lineage>
</organism>
<keyword evidence="4" id="KW-1185">Reference proteome</keyword>
<evidence type="ECO:0000313" key="4">
    <source>
        <dbReference type="Proteomes" id="UP000601171"/>
    </source>
</evidence>
<evidence type="ECO:0000256" key="2">
    <source>
        <dbReference type="SAM" id="SignalP"/>
    </source>
</evidence>
<feature type="signal peptide" evidence="2">
    <location>
        <begin position="1"/>
        <end position="20"/>
    </location>
</feature>
<gene>
    <name evidence="3" type="ORF">H8707_12560</name>
</gene>
<accession>A0A926EZC1</accession>
<dbReference type="PROSITE" id="PS51257">
    <property type="entry name" value="PROKAR_LIPOPROTEIN"/>
    <property type="match status" value="1"/>
</dbReference>
<reference evidence="3" key="1">
    <citation type="submission" date="2020-08" db="EMBL/GenBank/DDBJ databases">
        <title>Genome public.</title>
        <authorList>
            <person name="Liu C."/>
            <person name="Sun Q."/>
        </authorList>
    </citation>
    <scope>NUCLEOTIDE SEQUENCE</scope>
    <source>
        <strain evidence="3">BX21</strain>
    </source>
</reference>
<comment type="caution">
    <text evidence="3">The sequence shown here is derived from an EMBL/GenBank/DDBJ whole genome shotgun (WGS) entry which is preliminary data.</text>
</comment>
<evidence type="ECO:0008006" key="5">
    <source>
        <dbReference type="Google" id="ProtNLM"/>
    </source>
</evidence>